<accession>A0A6N2YXY0</accession>
<feature type="coiled-coil region" evidence="2">
    <location>
        <begin position="200"/>
        <end position="266"/>
    </location>
</feature>
<dbReference type="RefSeq" id="WP_156700341.1">
    <property type="nucleotide sequence ID" value="NZ_CACRUP010000003.1"/>
</dbReference>
<protein>
    <recommendedName>
        <fullName evidence="4">DnaJ domain protein</fullName>
    </recommendedName>
</protein>
<reference evidence="3" key="1">
    <citation type="submission" date="2019-11" db="EMBL/GenBank/DDBJ databases">
        <authorList>
            <person name="Feng L."/>
        </authorList>
    </citation>
    <scope>NUCLEOTIDE SEQUENCE</scope>
    <source>
        <strain evidence="3">PgorbachiiLFYP46</strain>
    </source>
</reference>
<evidence type="ECO:0000256" key="2">
    <source>
        <dbReference type="SAM" id="Coils"/>
    </source>
</evidence>
<dbReference type="InterPro" id="IPR036869">
    <property type="entry name" value="J_dom_sf"/>
</dbReference>
<organism evidence="3">
    <name type="scientific">Peptoniphilus gorbachii</name>
    <dbReference type="NCBI Taxonomy" id="411567"/>
    <lineage>
        <taxon>Bacteria</taxon>
        <taxon>Bacillati</taxon>
        <taxon>Bacillota</taxon>
        <taxon>Tissierellia</taxon>
        <taxon>Tissierellales</taxon>
        <taxon>Peptoniphilaceae</taxon>
        <taxon>Peptoniphilus</taxon>
    </lineage>
</organism>
<dbReference type="GO" id="GO:0006260">
    <property type="term" value="P:DNA replication"/>
    <property type="evidence" value="ECO:0007669"/>
    <property type="project" value="UniProtKB-KW"/>
</dbReference>
<dbReference type="EMBL" id="CACRUP010000003">
    <property type="protein sequence ID" value="VYT71889.1"/>
    <property type="molecule type" value="Genomic_DNA"/>
</dbReference>
<keyword evidence="1" id="KW-0235">DNA replication</keyword>
<keyword evidence="2" id="KW-0175">Coiled coil</keyword>
<evidence type="ECO:0000256" key="1">
    <source>
        <dbReference type="ARBA" id="ARBA00022705"/>
    </source>
</evidence>
<sequence>MGEIIEFPDDKRTREKIQKLKKTLEDLVFERDNLKFVICENIKTEYMLTFGSLEYRIYKSYCKYLRLKRKRDMIQAKKNRQEKIIIEDIDTKLDEEFCDYKKKLDEKVEEINDALERSKGEILSDEDSKFLKKTYKNIVKKLHPDINPSVTKAEKELFYHATEAYKDGDLASLEIIYDIVCKGEDKEDEALSLKYPEEEVKRLEDLVNQVEDNIDLIKSIPPYTWKILLEDEKKKAEKLRDLKENLKSFEEAVRTQEEYIRELMRDKK</sequence>
<proteinExistence type="predicted"/>
<evidence type="ECO:0008006" key="4">
    <source>
        <dbReference type="Google" id="ProtNLM"/>
    </source>
</evidence>
<gene>
    <name evidence="3" type="ORF">PGLFYP46_00880</name>
</gene>
<dbReference type="AlphaFoldDB" id="A0A6N2YXY0"/>
<evidence type="ECO:0000313" key="3">
    <source>
        <dbReference type="EMBL" id="VYT71889.1"/>
    </source>
</evidence>
<name>A0A6N2YXY0_9FIRM</name>
<dbReference type="SUPFAM" id="SSF46565">
    <property type="entry name" value="Chaperone J-domain"/>
    <property type="match status" value="1"/>
</dbReference>